<sequence length="327" mass="38452">MSLLEEYKGYHPSFESKLNLFSDENREKLIRKLTNESNKDNFLSTVSEISFGEMFAELGIELKYDKKFENNQRPDWFLSLNESKAICDVYKLRRSNKDQIKSNFQSRIIEKIGQIKANYFIKITFLIEDFDTDNYIIDDIILKLDEWLTKKELSPGDQIIIFDIFEFSILANNTKYDTVKWVGNASNIDYKHNKLKQLSHQKPNEITKKLTKYNELIENHKLSYFLCIDIDFVSGFEPSDFYEHYKGKGVEFVDFGKFDDTMDQFKHLGKNWTELGLFYDNPQLSGIITYYNSEFQILLNPLTKKLLDKGTNTPLLNKLSGLKKNGR</sequence>
<accession>A0ABW3GRK1</accession>
<gene>
    <name evidence="1" type="ORF">ACFQ0R_02225</name>
</gene>
<keyword evidence="2" id="KW-1185">Reference proteome</keyword>
<proteinExistence type="predicted"/>
<dbReference type="EMBL" id="JBHTIV010000004">
    <property type="protein sequence ID" value="MFD0931406.1"/>
    <property type="molecule type" value="Genomic_DNA"/>
</dbReference>
<name>A0ABW3GRK1_9FLAO</name>
<organism evidence="1 2">
    <name type="scientific">Psychroflexus salinarum</name>
    <dbReference type="NCBI Taxonomy" id="546024"/>
    <lineage>
        <taxon>Bacteria</taxon>
        <taxon>Pseudomonadati</taxon>
        <taxon>Bacteroidota</taxon>
        <taxon>Flavobacteriia</taxon>
        <taxon>Flavobacteriales</taxon>
        <taxon>Flavobacteriaceae</taxon>
        <taxon>Psychroflexus</taxon>
    </lineage>
</organism>
<reference evidence="2" key="1">
    <citation type="journal article" date="2019" name="Int. J. Syst. Evol. Microbiol.">
        <title>The Global Catalogue of Microorganisms (GCM) 10K type strain sequencing project: providing services to taxonomists for standard genome sequencing and annotation.</title>
        <authorList>
            <consortium name="The Broad Institute Genomics Platform"/>
            <consortium name="The Broad Institute Genome Sequencing Center for Infectious Disease"/>
            <person name="Wu L."/>
            <person name="Ma J."/>
        </authorList>
    </citation>
    <scope>NUCLEOTIDE SEQUENCE [LARGE SCALE GENOMIC DNA]</scope>
    <source>
        <strain evidence="2">CCUG 56752</strain>
    </source>
</reference>
<dbReference type="Proteomes" id="UP001597049">
    <property type="component" value="Unassembled WGS sequence"/>
</dbReference>
<comment type="caution">
    <text evidence="1">The sequence shown here is derived from an EMBL/GenBank/DDBJ whole genome shotgun (WGS) entry which is preliminary data.</text>
</comment>
<evidence type="ECO:0000313" key="1">
    <source>
        <dbReference type="EMBL" id="MFD0931406.1"/>
    </source>
</evidence>
<evidence type="ECO:0000313" key="2">
    <source>
        <dbReference type="Proteomes" id="UP001597049"/>
    </source>
</evidence>
<protein>
    <submittedName>
        <fullName evidence="1">Uncharacterized protein</fullName>
    </submittedName>
</protein>
<dbReference type="RefSeq" id="WP_379656742.1">
    <property type="nucleotide sequence ID" value="NZ_JBHTIV010000004.1"/>
</dbReference>